<protein>
    <submittedName>
        <fullName evidence="1">Uncharacterized protein</fullName>
    </submittedName>
</protein>
<name>W3V5H5_9GAMM</name>
<comment type="caution">
    <text evidence="1">The sequence shown here is derived from an EMBL/GenBank/DDBJ whole genome shotgun (WGS) entry which is preliminary data.</text>
</comment>
<keyword evidence="2" id="KW-1185">Reference proteome</keyword>
<evidence type="ECO:0000313" key="2">
    <source>
        <dbReference type="Proteomes" id="UP000018957"/>
    </source>
</evidence>
<organism evidence="1 2">
    <name type="scientific">Photorhabdus khanii NC19</name>
    <dbReference type="NCBI Taxonomy" id="1004151"/>
    <lineage>
        <taxon>Bacteria</taxon>
        <taxon>Pseudomonadati</taxon>
        <taxon>Pseudomonadota</taxon>
        <taxon>Gammaproteobacteria</taxon>
        <taxon>Enterobacterales</taxon>
        <taxon>Morganellaceae</taxon>
        <taxon>Photorhabdus</taxon>
    </lineage>
</organism>
<accession>W3V5H5</accession>
<proteinExistence type="predicted"/>
<gene>
    <name evidence="1" type="ORF">PTE_03034</name>
</gene>
<dbReference type="AlphaFoldDB" id="W3V5H5"/>
<reference evidence="1 2" key="1">
    <citation type="submission" date="2013-11" db="EMBL/GenBank/DDBJ databases">
        <title>Elucidation of the Photorhabdus temperata genome and generation of transposon mutant library to identify motility mutants.</title>
        <authorList>
            <person name="Hurst S.G.IV."/>
            <person name="Micheals B."/>
            <person name="Abebe-Akele F."/>
            <person name="Rowedder H."/>
            <person name="Bullock H."/>
            <person name="Jackobeck R."/>
            <person name="Janicki E."/>
            <person name="Tisa L.S."/>
        </authorList>
    </citation>
    <scope>NUCLEOTIDE SEQUENCE [LARGE SCALE GENOMIC DNA]</scope>
    <source>
        <strain evidence="1 2">NC19</strain>
    </source>
</reference>
<evidence type="ECO:0000313" key="1">
    <source>
        <dbReference type="EMBL" id="ETS31082.1"/>
    </source>
</evidence>
<sequence>MTIFTDIEAAIEEARFRCKIANQQFAVVQRNNGKMKVLSERWLIKKGNIKSMYSTRLDKHHSVLRG</sequence>
<dbReference type="Proteomes" id="UP000018957">
    <property type="component" value="Unassembled WGS sequence"/>
</dbReference>
<dbReference type="EMBL" id="AYSJ01000013">
    <property type="protein sequence ID" value="ETS31082.1"/>
    <property type="molecule type" value="Genomic_DNA"/>
</dbReference>